<dbReference type="SMART" id="SM00563">
    <property type="entry name" value="PlsC"/>
    <property type="match status" value="1"/>
</dbReference>
<dbReference type="PANTHER" id="PTHR10434:SF66">
    <property type="entry name" value="PHOSPHOLIPID_GLYCEROL ACYLTRANSFERASE DOMAIN-CONTAINING PROTEIN"/>
    <property type="match status" value="1"/>
</dbReference>
<evidence type="ECO:0000313" key="7">
    <source>
        <dbReference type="EMBL" id="SDU23804.1"/>
    </source>
</evidence>
<evidence type="ECO:0000259" key="6">
    <source>
        <dbReference type="SMART" id="SM00563"/>
    </source>
</evidence>
<evidence type="ECO:0000256" key="4">
    <source>
        <dbReference type="SAM" id="MobiDB-lite"/>
    </source>
</evidence>
<gene>
    <name evidence="7" type="ORF">SAMN05216210_2592</name>
</gene>
<dbReference type="InterPro" id="IPR002123">
    <property type="entry name" value="Plipid/glycerol_acylTrfase"/>
</dbReference>
<dbReference type="OrthoDB" id="9812274at2"/>
<protein>
    <submittedName>
        <fullName evidence="7">1-acyl-sn-glycerol-3-phosphate acyltransferases</fullName>
    </submittedName>
</protein>
<feature type="region of interest" description="Disordered" evidence="4">
    <location>
        <begin position="256"/>
        <end position="278"/>
    </location>
</feature>
<dbReference type="EMBL" id="LT629787">
    <property type="protein sequence ID" value="SDU23804.1"/>
    <property type="molecule type" value="Genomic_DNA"/>
</dbReference>
<dbReference type="AlphaFoldDB" id="A0A1H2GW08"/>
<evidence type="ECO:0000256" key="3">
    <source>
        <dbReference type="ARBA" id="ARBA00023315"/>
    </source>
</evidence>
<evidence type="ECO:0000256" key="5">
    <source>
        <dbReference type="SAM" id="Phobius"/>
    </source>
</evidence>
<sequence length="278" mass="31284">MTVDQLKRGVGTALSFSVFGLGGLLITLLSYPMLLIPGIERRHHYGRKLIQLAFRGFIGVMRCCGVLDYRIDNQELLNQRGHLIIANHPSLIDVIFLVANVPNADCVVNGHLARNIFTRGPIRVAGFITNTDPQQVLEAARSSLARGNSLVVFPEGTRTVPGRPLRFRRGAANIALHTRPPVTPVLISCSPTTLTKGEPWYHIPRKQVFMHFKVLPTLHDHLTDEWPCNRHGAKGLTHWLNDYFIREMEQFNHERHPEAYPGNQADDHRRAGTGRYSA</sequence>
<feature type="domain" description="Phospholipid/glycerol acyltransferase" evidence="6">
    <location>
        <begin position="82"/>
        <end position="190"/>
    </location>
</feature>
<keyword evidence="5" id="KW-0472">Membrane</keyword>
<comment type="pathway">
    <text evidence="1">Lipid metabolism.</text>
</comment>
<feature type="transmembrane region" description="Helical" evidence="5">
    <location>
        <begin position="12"/>
        <end position="31"/>
    </location>
</feature>
<evidence type="ECO:0000256" key="1">
    <source>
        <dbReference type="ARBA" id="ARBA00005189"/>
    </source>
</evidence>
<dbReference type="SUPFAM" id="SSF69593">
    <property type="entry name" value="Glycerol-3-phosphate (1)-acyltransferase"/>
    <property type="match status" value="1"/>
</dbReference>
<dbReference type="CDD" id="cd07989">
    <property type="entry name" value="LPLAT_AGPAT-like"/>
    <property type="match status" value="1"/>
</dbReference>
<evidence type="ECO:0000313" key="8">
    <source>
        <dbReference type="Proteomes" id="UP000243924"/>
    </source>
</evidence>
<evidence type="ECO:0000256" key="2">
    <source>
        <dbReference type="ARBA" id="ARBA00022679"/>
    </source>
</evidence>
<keyword evidence="5" id="KW-0812">Transmembrane</keyword>
<dbReference type="Proteomes" id="UP000243924">
    <property type="component" value="Chromosome I"/>
</dbReference>
<organism evidence="7 8">
    <name type="scientific">Halopseudomonas salegens</name>
    <dbReference type="NCBI Taxonomy" id="1434072"/>
    <lineage>
        <taxon>Bacteria</taxon>
        <taxon>Pseudomonadati</taxon>
        <taxon>Pseudomonadota</taxon>
        <taxon>Gammaproteobacteria</taxon>
        <taxon>Pseudomonadales</taxon>
        <taxon>Pseudomonadaceae</taxon>
        <taxon>Halopseudomonas</taxon>
    </lineage>
</organism>
<keyword evidence="5" id="KW-1133">Transmembrane helix</keyword>
<dbReference type="GO" id="GO:0003841">
    <property type="term" value="F:1-acylglycerol-3-phosphate O-acyltransferase activity"/>
    <property type="evidence" value="ECO:0007669"/>
    <property type="project" value="TreeGrafter"/>
</dbReference>
<keyword evidence="3 7" id="KW-0012">Acyltransferase</keyword>
<dbReference type="RefSeq" id="WP_092387532.1">
    <property type="nucleotide sequence ID" value="NZ_LT629787.1"/>
</dbReference>
<dbReference type="PANTHER" id="PTHR10434">
    <property type="entry name" value="1-ACYL-SN-GLYCEROL-3-PHOSPHATE ACYLTRANSFERASE"/>
    <property type="match status" value="1"/>
</dbReference>
<keyword evidence="8" id="KW-1185">Reference proteome</keyword>
<dbReference type="Pfam" id="PF01553">
    <property type="entry name" value="Acyltransferase"/>
    <property type="match status" value="1"/>
</dbReference>
<accession>A0A1H2GW08</accession>
<keyword evidence="2 7" id="KW-0808">Transferase</keyword>
<proteinExistence type="predicted"/>
<dbReference type="STRING" id="1434072.SAMN05216210_2592"/>
<reference evidence="8" key="1">
    <citation type="submission" date="2016-10" db="EMBL/GenBank/DDBJ databases">
        <authorList>
            <person name="Varghese N."/>
            <person name="Submissions S."/>
        </authorList>
    </citation>
    <scope>NUCLEOTIDE SEQUENCE [LARGE SCALE GENOMIC DNA]</scope>
    <source>
        <strain evidence="8">CECT 8338</strain>
    </source>
</reference>
<dbReference type="GO" id="GO:0006654">
    <property type="term" value="P:phosphatidic acid biosynthetic process"/>
    <property type="evidence" value="ECO:0007669"/>
    <property type="project" value="TreeGrafter"/>
</dbReference>
<name>A0A1H2GW08_9GAMM</name>